<dbReference type="Pfam" id="PF00005">
    <property type="entry name" value="ABC_tran"/>
    <property type="match status" value="1"/>
</dbReference>
<reference evidence="7 8" key="1">
    <citation type="submission" date="2021-02" db="EMBL/GenBank/DDBJ databases">
        <title>Brevundimonas sp. CS1 genome sequence.</title>
        <authorList>
            <person name="Lee K."/>
            <person name="Choi Y.-J."/>
            <person name="Son H.-R."/>
        </authorList>
    </citation>
    <scope>NUCLEOTIDE SEQUENCE [LARGE SCALE GENOMIC DNA]</scope>
    <source>
        <strain evidence="7 8">CS1</strain>
    </source>
</reference>
<dbReference type="Gene3D" id="3.40.50.300">
    <property type="entry name" value="P-loop containing nucleotide triphosphate hydrolases"/>
    <property type="match status" value="1"/>
</dbReference>
<dbReference type="InterPro" id="IPR027417">
    <property type="entry name" value="P-loop_NTPase"/>
</dbReference>
<keyword evidence="2" id="KW-0813">Transport</keyword>
<evidence type="ECO:0000256" key="5">
    <source>
        <dbReference type="SAM" id="MobiDB-lite"/>
    </source>
</evidence>
<dbReference type="PANTHER" id="PTHR46743">
    <property type="entry name" value="TEICHOIC ACIDS EXPORT ATP-BINDING PROTEIN TAGH"/>
    <property type="match status" value="1"/>
</dbReference>
<comment type="similarity">
    <text evidence="1">Belongs to the ABC transporter superfamily.</text>
</comment>
<evidence type="ECO:0000256" key="1">
    <source>
        <dbReference type="ARBA" id="ARBA00005417"/>
    </source>
</evidence>
<dbReference type="GO" id="GO:0005524">
    <property type="term" value="F:ATP binding"/>
    <property type="evidence" value="ECO:0007669"/>
    <property type="project" value="UniProtKB-KW"/>
</dbReference>
<dbReference type="SUPFAM" id="SSF52540">
    <property type="entry name" value="P-loop containing nucleoside triphosphate hydrolases"/>
    <property type="match status" value="1"/>
</dbReference>
<evidence type="ECO:0000313" key="8">
    <source>
        <dbReference type="Proteomes" id="UP000662957"/>
    </source>
</evidence>
<evidence type="ECO:0000256" key="4">
    <source>
        <dbReference type="ARBA" id="ARBA00022840"/>
    </source>
</evidence>
<dbReference type="InterPro" id="IPR003593">
    <property type="entry name" value="AAA+_ATPase"/>
</dbReference>
<feature type="region of interest" description="Disordered" evidence="5">
    <location>
        <begin position="18"/>
        <end position="43"/>
    </location>
</feature>
<evidence type="ECO:0000256" key="3">
    <source>
        <dbReference type="ARBA" id="ARBA00022741"/>
    </source>
</evidence>
<dbReference type="InterPro" id="IPR015860">
    <property type="entry name" value="ABC_transpr_TagH-like"/>
</dbReference>
<proteinExistence type="inferred from homology"/>
<feature type="compositionally biased region" description="Polar residues" evidence="5">
    <location>
        <begin position="25"/>
        <end position="37"/>
    </location>
</feature>
<keyword evidence="8" id="KW-1185">Reference proteome</keyword>
<name>A0ABX7LTK2_9CAUL</name>
<accession>A0ABX7LTK2</accession>
<dbReference type="Proteomes" id="UP000662957">
    <property type="component" value="Chromosome"/>
</dbReference>
<keyword evidence="3" id="KW-0547">Nucleotide-binding</keyword>
<dbReference type="PANTHER" id="PTHR46743:SF2">
    <property type="entry name" value="TEICHOIC ACIDS EXPORT ATP-BINDING PROTEIN TAGH"/>
    <property type="match status" value="1"/>
</dbReference>
<dbReference type="SMART" id="SM00382">
    <property type="entry name" value="AAA"/>
    <property type="match status" value="1"/>
</dbReference>
<dbReference type="InterPro" id="IPR017871">
    <property type="entry name" value="ABC_transporter-like_CS"/>
</dbReference>
<dbReference type="EMBL" id="CP070968">
    <property type="protein sequence ID" value="QSF54711.1"/>
    <property type="molecule type" value="Genomic_DNA"/>
</dbReference>
<dbReference type="InterPro" id="IPR003439">
    <property type="entry name" value="ABC_transporter-like_ATP-bd"/>
</dbReference>
<evidence type="ECO:0000259" key="6">
    <source>
        <dbReference type="PROSITE" id="PS50893"/>
    </source>
</evidence>
<gene>
    <name evidence="7" type="ORF">JX001_02495</name>
</gene>
<feature type="domain" description="ABC transporter" evidence="6">
    <location>
        <begin position="50"/>
        <end position="263"/>
    </location>
</feature>
<protein>
    <submittedName>
        <fullName evidence="7">ABC transporter ATP-binding protein</fullName>
    </submittedName>
</protein>
<dbReference type="CDD" id="cd03220">
    <property type="entry name" value="ABC_KpsT_Wzt"/>
    <property type="match status" value="1"/>
</dbReference>
<sequence>MVSAGSFGRARASIGRLDGDDVTADQWSGTPSPSSTAPVIGEGGESPVGLSLRNVSKTYHGAAKPLFEGLTFDLQRSGRIALLGRNGQGKSTLIKMLGGAIPPSSGVIEWRMSSSWPIGFSGGFQGSLTGNDNIRFLSRIYERDYREVHDKVETFAELGKALTQPVKFYSSGMRARLAFGLSLAIDFDCYLIDELMAVGDARFQRKCAEELFDHRGHRAFIIASHDMATIRDRCESALIIEGGRYKLFSDIGEAIEIYTWLKAG</sequence>
<evidence type="ECO:0000256" key="2">
    <source>
        <dbReference type="ARBA" id="ARBA00022448"/>
    </source>
</evidence>
<dbReference type="PROSITE" id="PS00211">
    <property type="entry name" value="ABC_TRANSPORTER_1"/>
    <property type="match status" value="1"/>
</dbReference>
<dbReference type="PROSITE" id="PS50893">
    <property type="entry name" value="ABC_TRANSPORTER_2"/>
    <property type="match status" value="1"/>
</dbReference>
<organism evidence="7 8">
    <name type="scientific">Brevundimonas fontaquae</name>
    <dbReference type="NCBI Taxonomy" id="2813778"/>
    <lineage>
        <taxon>Bacteria</taxon>
        <taxon>Pseudomonadati</taxon>
        <taxon>Pseudomonadota</taxon>
        <taxon>Alphaproteobacteria</taxon>
        <taxon>Caulobacterales</taxon>
        <taxon>Caulobacteraceae</taxon>
        <taxon>Brevundimonas</taxon>
    </lineage>
</organism>
<evidence type="ECO:0000313" key="7">
    <source>
        <dbReference type="EMBL" id="QSF54711.1"/>
    </source>
</evidence>
<keyword evidence="4 7" id="KW-0067">ATP-binding</keyword>
<dbReference type="InterPro" id="IPR050683">
    <property type="entry name" value="Bact_Polysacc_Export_ATP-bd"/>
</dbReference>